<dbReference type="GO" id="GO:0006935">
    <property type="term" value="P:chemotaxis"/>
    <property type="evidence" value="ECO:0007669"/>
    <property type="project" value="InterPro"/>
</dbReference>
<evidence type="ECO:0000313" key="10">
    <source>
        <dbReference type="EMBL" id="CBS88541.1"/>
    </source>
</evidence>
<dbReference type="SUPFAM" id="SSF58104">
    <property type="entry name" value="Methyl-accepting chemotaxis protein (MCP) signaling domain"/>
    <property type="match status" value="1"/>
</dbReference>
<evidence type="ECO:0000256" key="4">
    <source>
        <dbReference type="ARBA" id="ARBA00029447"/>
    </source>
</evidence>
<keyword evidence="2" id="KW-0997">Cell inner membrane</keyword>
<dbReference type="AlphaFoldDB" id="G7ZA73"/>
<dbReference type="CDD" id="cd06225">
    <property type="entry name" value="HAMP"/>
    <property type="match status" value="1"/>
</dbReference>
<comment type="similarity">
    <text evidence="4">Belongs to the methyl-accepting chemotaxis (MCP) protein family.</text>
</comment>
<dbReference type="OrthoDB" id="9814202at2"/>
<dbReference type="SMART" id="SM00304">
    <property type="entry name" value="HAMP"/>
    <property type="match status" value="1"/>
</dbReference>
<dbReference type="InterPro" id="IPR024478">
    <property type="entry name" value="HlyB_4HB_MCP"/>
</dbReference>
<dbReference type="GO" id="GO:0004888">
    <property type="term" value="F:transmembrane signaling receptor activity"/>
    <property type="evidence" value="ECO:0007669"/>
    <property type="project" value="InterPro"/>
</dbReference>
<keyword evidence="2" id="KW-1003">Cell membrane</keyword>
<dbReference type="PROSITE" id="PS50885">
    <property type="entry name" value="HAMP"/>
    <property type="match status" value="1"/>
</dbReference>
<name>G7ZA73_AZOL4</name>
<dbReference type="PRINTS" id="PR00260">
    <property type="entry name" value="CHEMTRNSDUCR"/>
</dbReference>
<keyword evidence="10" id="KW-0614">Plasmid</keyword>
<dbReference type="InterPro" id="IPR004090">
    <property type="entry name" value="Chemotax_Me-accpt_rcpt"/>
</dbReference>
<organism evidence="10 11">
    <name type="scientific">Azospirillum lipoferum (strain 4B)</name>
    <dbReference type="NCBI Taxonomy" id="862719"/>
    <lineage>
        <taxon>Bacteria</taxon>
        <taxon>Pseudomonadati</taxon>
        <taxon>Pseudomonadota</taxon>
        <taxon>Alphaproteobacteria</taxon>
        <taxon>Rhodospirillales</taxon>
        <taxon>Azospirillaceae</taxon>
        <taxon>Azospirillum</taxon>
    </lineage>
</organism>
<accession>G7ZA73</accession>
<evidence type="ECO:0000256" key="2">
    <source>
        <dbReference type="ARBA" id="ARBA00022519"/>
    </source>
</evidence>
<sequence length="563" mass="59103">MSWVTDTTIRAKALVSFALVMLFTLGLGVFAIERLSSVNHEAAEVRDNWLPSVKTIGQLRAAFDFYRILEGAHISSLTAEDMKVEEDTMQVALSDLATAKQAYAALLTPGWETETYRKFVTLWESYLSISQQKLLPFSRGNQNEAAAALYRGDSRTAYRAAKKVLDELTEFNTRNGAQAATIGEQIYLSSRILIVVALGITMVVCLGAAWMMIATVSRPIQAITGTMSRLAARDLSTEVTGTGRGDELGAMARAVQVFKDGLVQADRMAAEQAAEQAAKQRRTEKIEQLISHFDRAAASALRTVSSAASELDATAQSMVAMAQQTNSQAGAVAAAAEQTSANVQTVATATEQMSSSIREISQQVANSTRIAGQAVEEASRTNDTVRGLADAAQRIGDVVALITNIASQTNLLALNATIEAARAGEAGKGFAVVAGEVKSLAAQTAKATDEIASQIAAIQSATSGAVAAIGGISGTITSINDISTAIAAAIEEQGAATNEISRNVQQAAVGTQEVSDNITQVTQTAGETGSAAGQVQSAAGELARQSETLRLEVEQFLSSIKAA</sequence>
<evidence type="ECO:0000256" key="5">
    <source>
        <dbReference type="PROSITE-ProRule" id="PRU00284"/>
    </source>
</evidence>
<protein>
    <submittedName>
        <fullName evidence="10">Methyl-accepting chemotaxis sensory transducer</fullName>
    </submittedName>
</protein>
<dbReference type="PROSITE" id="PS50111">
    <property type="entry name" value="CHEMOTAXIS_TRANSDUC_2"/>
    <property type="match status" value="1"/>
</dbReference>
<dbReference type="KEGG" id="ali:AZOLI_p10250"/>
<keyword evidence="3 5" id="KW-0807">Transducer</keyword>
<dbReference type="Pfam" id="PF12729">
    <property type="entry name" value="4HB_MCP_1"/>
    <property type="match status" value="1"/>
</dbReference>
<evidence type="ECO:0000259" key="7">
    <source>
        <dbReference type="PROSITE" id="PS50111"/>
    </source>
</evidence>
<dbReference type="InterPro" id="IPR003660">
    <property type="entry name" value="HAMP_dom"/>
</dbReference>
<evidence type="ECO:0000259" key="8">
    <source>
        <dbReference type="PROSITE" id="PS50192"/>
    </source>
</evidence>
<comment type="subcellular location">
    <subcellularLocation>
        <location evidence="1">Cell inner membrane</location>
        <topology evidence="1">Multi-pass membrane protein</topology>
    </subcellularLocation>
</comment>
<feature type="transmembrane region" description="Helical" evidence="6">
    <location>
        <begin position="13"/>
        <end position="32"/>
    </location>
</feature>
<keyword evidence="6" id="KW-1133">Transmembrane helix</keyword>
<evidence type="ECO:0000256" key="6">
    <source>
        <dbReference type="SAM" id="Phobius"/>
    </source>
</evidence>
<geneLocation type="plasmid" evidence="10 11">
    <name>AZO_p1</name>
</geneLocation>
<dbReference type="InterPro" id="IPR004089">
    <property type="entry name" value="MCPsignal_dom"/>
</dbReference>
<gene>
    <name evidence="10" type="ordered locus">AZOLI_p10250</name>
</gene>
<dbReference type="PANTHER" id="PTHR32089">
    <property type="entry name" value="METHYL-ACCEPTING CHEMOTAXIS PROTEIN MCPB"/>
    <property type="match status" value="1"/>
</dbReference>
<dbReference type="PROSITE" id="PS50192">
    <property type="entry name" value="T_SNARE"/>
    <property type="match status" value="1"/>
</dbReference>
<feature type="transmembrane region" description="Helical" evidence="6">
    <location>
        <begin position="192"/>
        <end position="213"/>
    </location>
</feature>
<keyword evidence="11" id="KW-1185">Reference proteome</keyword>
<dbReference type="GO" id="GO:0007165">
    <property type="term" value="P:signal transduction"/>
    <property type="evidence" value="ECO:0007669"/>
    <property type="project" value="UniProtKB-KW"/>
</dbReference>
<dbReference type="HOGENOM" id="CLU_000445_107_27_5"/>
<dbReference type="GO" id="GO:0005886">
    <property type="term" value="C:plasma membrane"/>
    <property type="evidence" value="ECO:0007669"/>
    <property type="project" value="UniProtKB-SubCell"/>
</dbReference>
<reference evidence="11" key="1">
    <citation type="journal article" date="2011" name="PLoS Genet.">
        <title>Azospirillum genomes reveal transition of bacteria from aquatic to terrestrial environments.</title>
        <authorList>
            <person name="Wisniewski-Dye F."/>
            <person name="Borziak K."/>
            <person name="Khalsa-Moyers G."/>
            <person name="Alexandre G."/>
            <person name="Sukharnikov L.O."/>
            <person name="Wuichet K."/>
            <person name="Hurst G.B."/>
            <person name="McDonald W.H."/>
            <person name="Robertson J.S."/>
            <person name="Barbe V."/>
            <person name="Calteau A."/>
            <person name="Rouy Z."/>
            <person name="Mangenot S."/>
            <person name="Prigent-Combaret C."/>
            <person name="Normand P."/>
            <person name="Boyer M."/>
            <person name="Siguier P."/>
            <person name="Dessaux Y."/>
            <person name="Elmerich C."/>
            <person name="Condemine G."/>
            <person name="Krishnen G."/>
            <person name="Kennedy I."/>
            <person name="Paterson A.H."/>
            <person name="Gonzalez V."/>
            <person name="Mavingui P."/>
            <person name="Zhulin I.B."/>
        </authorList>
    </citation>
    <scope>NUCLEOTIDE SEQUENCE [LARGE SCALE GENOMIC DNA]</scope>
    <source>
        <strain evidence="11">4B</strain>
    </source>
</reference>
<dbReference type="RefSeq" id="WP_014187999.1">
    <property type="nucleotide sequence ID" value="NC_016585.1"/>
</dbReference>
<dbReference type="Gene3D" id="6.10.340.10">
    <property type="match status" value="1"/>
</dbReference>
<keyword evidence="6" id="KW-0472">Membrane</keyword>
<dbReference type="Pfam" id="PF00015">
    <property type="entry name" value="MCPsignal"/>
    <property type="match status" value="1"/>
</dbReference>
<dbReference type="Pfam" id="PF00672">
    <property type="entry name" value="HAMP"/>
    <property type="match status" value="1"/>
</dbReference>
<keyword evidence="6" id="KW-0812">Transmembrane</keyword>
<dbReference type="Proteomes" id="UP000005667">
    <property type="component" value="Plasmid AZO_p1"/>
</dbReference>
<feature type="domain" description="HAMP" evidence="9">
    <location>
        <begin position="214"/>
        <end position="267"/>
    </location>
</feature>
<proteinExistence type="inferred from homology"/>
<feature type="domain" description="T-SNARE coiled-coil homology" evidence="8">
    <location>
        <begin position="472"/>
        <end position="521"/>
    </location>
</feature>
<feature type="domain" description="Methyl-accepting transducer" evidence="7">
    <location>
        <begin position="307"/>
        <end position="543"/>
    </location>
</feature>
<dbReference type="InterPro" id="IPR000727">
    <property type="entry name" value="T_SNARE_dom"/>
</dbReference>
<dbReference type="EMBL" id="FQ311869">
    <property type="protein sequence ID" value="CBS88541.1"/>
    <property type="molecule type" value="Genomic_DNA"/>
</dbReference>
<evidence type="ECO:0000313" key="11">
    <source>
        <dbReference type="Proteomes" id="UP000005667"/>
    </source>
</evidence>
<dbReference type="SMART" id="SM00283">
    <property type="entry name" value="MA"/>
    <property type="match status" value="1"/>
</dbReference>
<evidence type="ECO:0000256" key="3">
    <source>
        <dbReference type="ARBA" id="ARBA00023224"/>
    </source>
</evidence>
<dbReference type="PANTHER" id="PTHR32089:SF112">
    <property type="entry name" value="LYSOZYME-LIKE PROTEIN-RELATED"/>
    <property type="match status" value="1"/>
</dbReference>
<evidence type="ECO:0000259" key="9">
    <source>
        <dbReference type="PROSITE" id="PS50885"/>
    </source>
</evidence>
<dbReference type="Gene3D" id="1.10.287.950">
    <property type="entry name" value="Methyl-accepting chemotaxis protein"/>
    <property type="match status" value="1"/>
</dbReference>
<evidence type="ECO:0000256" key="1">
    <source>
        <dbReference type="ARBA" id="ARBA00004429"/>
    </source>
</evidence>